<keyword evidence="9" id="KW-1185">Reference proteome</keyword>
<evidence type="ECO:0000256" key="3">
    <source>
        <dbReference type="ARBA" id="ARBA00012663"/>
    </source>
</evidence>
<dbReference type="Pfam" id="PF00933">
    <property type="entry name" value="Glyco_hydro_3"/>
    <property type="match status" value="1"/>
</dbReference>
<evidence type="ECO:0000313" key="8">
    <source>
        <dbReference type="EMBL" id="GHG60878.1"/>
    </source>
</evidence>
<dbReference type="EMBL" id="BNAO01000001">
    <property type="protein sequence ID" value="GHG60878.1"/>
    <property type="molecule type" value="Genomic_DNA"/>
</dbReference>
<comment type="similarity">
    <text evidence="2">Belongs to the glycosyl hydrolase 3 family.</text>
</comment>
<dbReference type="InterPro" id="IPR036962">
    <property type="entry name" value="Glyco_hydro_3_N_sf"/>
</dbReference>
<dbReference type="InterPro" id="IPR017853">
    <property type="entry name" value="GH"/>
</dbReference>
<dbReference type="Gene3D" id="3.40.50.1700">
    <property type="entry name" value="Glycoside hydrolase family 3 C-terminal domain"/>
    <property type="match status" value="1"/>
</dbReference>
<keyword evidence="4" id="KW-0378">Hydrolase</keyword>
<evidence type="ECO:0000313" key="9">
    <source>
        <dbReference type="Proteomes" id="UP000659697"/>
    </source>
</evidence>
<dbReference type="PROSITE" id="PS00775">
    <property type="entry name" value="GLYCOSYL_HYDROL_F3"/>
    <property type="match status" value="1"/>
</dbReference>
<dbReference type="Gene3D" id="3.20.20.300">
    <property type="entry name" value="Glycoside hydrolase, family 3, N-terminal domain"/>
    <property type="match status" value="1"/>
</dbReference>
<dbReference type="EC" id="3.2.1.52" evidence="3"/>
<dbReference type="PANTHER" id="PTHR30480">
    <property type="entry name" value="BETA-HEXOSAMINIDASE-RELATED"/>
    <property type="match status" value="1"/>
</dbReference>
<evidence type="ECO:0000256" key="4">
    <source>
        <dbReference type="ARBA" id="ARBA00022801"/>
    </source>
</evidence>
<evidence type="ECO:0000256" key="2">
    <source>
        <dbReference type="ARBA" id="ARBA00005336"/>
    </source>
</evidence>
<dbReference type="InterPro" id="IPR050226">
    <property type="entry name" value="NagZ_Beta-hexosaminidase"/>
</dbReference>
<accession>A0ABQ3KTV9</accession>
<evidence type="ECO:0000256" key="1">
    <source>
        <dbReference type="ARBA" id="ARBA00001231"/>
    </source>
</evidence>
<comment type="caution">
    <text evidence="8">The sequence shown here is derived from an EMBL/GenBank/DDBJ whole genome shotgun (WGS) entry which is preliminary data.</text>
</comment>
<name>A0ABQ3KTV9_9ALTE</name>
<evidence type="ECO:0000259" key="7">
    <source>
        <dbReference type="Pfam" id="PF00933"/>
    </source>
</evidence>
<reference evidence="9" key="1">
    <citation type="journal article" date="2019" name="Int. J. Syst. Evol. Microbiol.">
        <title>The Global Catalogue of Microorganisms (GCM) 10K type strain sequencing project: providing services to taxonomists for standard genome sequencing and annotation.</title>
        <authorList>
            <consortium name="The Broad Institute Genomics Platform"/>
            <consortium name="The Broad Institute Genome Sequencing Center for Infectious Disease"/>
            <person name="Wu L."/>
            <person name="Ma J."/>
        </authorList>
    </citation>
    <scope>NUCLEOTIDE SEQUENCE [LARGE SCALE GENOMIC DNA]</scope>
    <source>
        <strain evidence="9">CGMCC 1.7003</strain>
    </source>
</reference>
<evidence type="ECO:0000256" key="5">
    <source>
        <dbReference type="ARBA" id="ARBA00023295"/>
    </source>
</evidence>
<protein>
    <recommendedName>
        <fullName evidence="3">beta-N-acetylhexosaminidase</fullName>
        <ecNumber evidence="3">3.2.1.52</ecNumber>
    </recommendedName>
</protein>
<dbReference type="InterPro" id="IPR001764">
    <property type="entry name" value="Glyco_hydro_3_N"/>
</dbReference>
<evidence type="ECO:0000256" key="6">
    <source>
        <dbReference type="SAM" id="SignalP"/>
    </source>
</evidence>
<comment type="catalytic activity">
    <reaction evidence="1">
        <text>Hydrolysis of terminal non-reducing N-acetyl-D-hexosamine residues in N-acetyl-beta-D-hexosaminides.</text>
        <dbReference type="EC" id="3.2.1.52"/>
    </reaction>
</comment>
<feature type="signal peptide" evidence="6">
    <location>
        <begin position="1"/>
        <end position="25"/>
    </location>
</feature>
<keyword evidence="6" id="KW-0732">Signal</keyword>
<proteinExistence type="inferred from homology"/>
<dbReference type="PANTHER" id="PTHR30480:SF13">
    <property type="entry name" value="BETA-HEXOSAMINIDASE"/>
    <property type="match status" value="1"/>
</dbReference>
<feature type="domain" description="Glycoside hydrolase family 3 N-terminal" evidence="7">
    <location>
        <begin position="75"/>
        <end position="398"/>
    </location>
</feature>
<dbReference type="InterPro" id="IPR019800">
    <property type="entry name" value="Glyco_hydro_3_AS"/>
</dbReference>
<dbReference type="InterPro" id="IPR036881">
    <property type="entry name" value="Glyco_hydro_3_C_sf"/>
</dbReference>
<dbReference type="Proteomes" id="UP000659697">
    <property type="component" value="Unassembled WGS sequence"/>
</dbReference>
<organism evidence="8 9">
    <name type="scientific">Alishewanella longhuensis</name>
    <dbReference type="NCBI Taxonomy" id="1091037"/>
    <lineage>
        <taxon>Bacteria</taxon>
        <taxon>Pseudomonadati</taxon>
        <taxon>Pseudomonadota</taxon>
        <taxon>Gammaproteobacteria</taxon>
        <taxon>Alteromonadales</taxon>
        <taxon>Alteromonadaceae</taxon>
        <taxon>Alishewanella</taxon>
    </lineage>
</organism>
<feature type="chain" id="PRO_5045629900" description="beta-N-acetylhexosaminidase" evidence="6">
    <location>
        <begin position="26"/>
        <end position="627"/>
    </location>
</feature>
<gene>
    <name evidence="8" type="ORF">GCM10010919_04720</name>
</gene>
<dbReference type="SUPFAM" id="SSF51445">
    <property type="entry name" value="(Trans)glycosidases"/>
    <property type="match status" value="1"/>
</dbReference>
<keyword evidence="5" id="KW-0326">Glycosidase</keyword>
<sequence>MATFQLTCFRKALLAVFSITTLWSAMDTQAAARKPTVDVPQMLGQKLMLDLRYYCEEPVAPGKCRTPMTSLPPALAKLLTDYQIGGVILFAENVQQPEQIIQLTAQLQAVAAAQSNGLPMFIGIDQEGGRVARLPRQQSTSFSGNMAVGATYAEHGNYFASTVGEVLAKELLSLGINVNFAPTVDVNVNPLNPVINVRSFGEDARIVSQLGGAMTAAMQQQGMLVSLKHFPGHGDTHVDSHHGLPRVDHSAEQIAQSDLLPFAEIIKSANPAMIMTAHIQFPALDSSVFVSKDGEEMLKPATLSRRILHGVLREQMGYQGLIVTDALDMAGISQFFTVPQAVIETFAAGADIALMPVKLQSPTELKNLGLLLDELTGAVASGKLELPELQASYQRIVKAKQQLKTIAEPKLASALQVLANKEHRAAELALARAAVTVVAGEQSLPLQLAGKKTVLLMPDTSKGVVLRQYLQQLAPDSGELTVISLQQLNLDLAKQQIAAADQVIAAFISPMQSLAEIGGMDDLASMTNLGEAYKKQQQYFYQLLQYGAALNKEQTFISLRSPYEISLYAPLVQRSLATYAYHSWQQADGSLVSPIYLALAEVLLGKRQATGKLPVTLVPLAGDQSKP</sequence>